<keyword evidence="3" id="KW-0238">DNA-binding</keyword>
<evidence type="ECO:0000256" key="5">
    <source>
        <dbReference type="ARBA" id="ARBA00023242"/>
    </source>
</evidence>
<organism evidence="11 12">
    <name type="scientific">Echria macrotheca</name>
    <dbReference type="NCBI Taxonomy" id="438768"/>
    <lineage>
        <taxon>Eukaryota</taxon>
        <taxon>Fungi</taxon>
        <taxon>Dikarya</taxon>
        <taxon>Ascomycota</taxon>
        <taxon>Pezizomycotina</taxon>
        <taxon>Sordariomycetes</taxon>
        <taxon>Sordariomycetidae</taxon>
        <taxon>Sordariales</taxon>
        <taxon>Schizotheciaceae</taxon>
        <taxon>Echria</taxon>
    </lineage>
</organism>
<dbReference type="InterPro" id="IPR053829">
    <property type="entry name" value="XLF-like_CC"/>
</dbReference>
<feature type="domain" description="XLF-like N-terminal" evidence="9">
    <location>
        <begin position="7"/>
        <end position="127"/>
    </location>
</feature>
<dbReference type="Gene3D" id="2.170.210.10">
    <property type="entry name" value="DNA double-strand break repair and VJ recombination XRCC4, N-terminal"/>
    <property type="match status" value="1"/>
</dbReference>
<sequence>MVGHAAWRLLPVDVSGIPNLLVSADFSDEAYTLRLTDLANVWSESMERRPIIKRGVVEDTSIDPSDGPDQIKRMLELLRAAFDPSDPEHSNTSLSIATDQKDSLLIHVTCVLPEPLKPFRWPMHLAKNPQTSLTTELVLPLILAQEAQASQVEQLVACIRDKDAVIARLVDKLEATGIGLEHVFNALSGKRRVTRKVADEKVKGLAPFREDEFRREMLERQPTSTQPDVTSILEGVFGGAGLTYESGLSLEASRLLDDWWIKLGKGRALTLADRPKQTTPGTSTPARAIAAGPSVNDEDDDFQVQATPPGLSTRKRDATARQELADDDETTDGDDDAEAPKSASLPSSGAPRQAGPRIGALGAGKRPSPPLTRSAPAPRETVTRGKDEDSSTASDTASDNEETKDSPPRRSGTRKGKLGRIGGKVEEAPVKAEDVRPSSPEAPPAASSSFRGHKLGAIGKRAPTEALPRAEQSSERGRGRSTIQPSAPVRETPRETSQERADRIRAELKRDLDRKAAAAPAKKKRKF</sequence>
<evidence type="ECO:0000259" key="10">
    <source>
        <dbReference type="Pfam" id="PF21928"/>
    </source>
</evidence>
<dbReference type="PANTHER" id="PTHR32235">
    <property type="entry name" value="NON-HOMOLOGOUS END-JOINING FACTOR 1"/>
    <property type="match status" value="1"/>
</dbReference>
<dbReference type="EMBL" id="MU839839">
    <property type="protein sequence ID" value="KAK1752689.1"/>
    <property type="molecule type" value="Genomic_DNA"/>
</dbReference>
<dbReference type="InterPro" id="IPR052287">
    <property type="entry name" value="NHEJ_factor"/>
</dbReference>
<dbReference type="CDD" id="cd22285">
    <property type="entry name" value="HD_XLF_N"/>
    <property type="match status" value="1"/>
</dbReference>
<feature type="domain" description="XLF-like coiled-coil region" evidence="10">
    <location>
        <begin position="129"/>
        <end position="181"/>
    </location>
</feature>
<evidence type="ECO:0000256" key="3">
    <source>
        <dbReference type="ARBA" id="ARBA00023125"/>
    </source>
</evidence>
<keyword evidence="12" id="KW-1185">Reference proteome</keyword>
<dbReference type="InterPro" id="IPR015381">
    <property type="entry name" value="XLF-like_N"/>
</dbReference>
<dbReference type="Pfam" id="PF09302">
    <property type="entry name" value="XLF"/>
    <property type="match status" value="1"/>
</dbReference>
<evidence type="ECO:0000256" key="2">
    <source>
        <dbReference type="ARBA" id="ARBA00022763"/>
    </source>
</evidence>
<evidence type="ECO:0000313" key="12">
    <source>
        <dbReference type="Proteomes" id="UP001239445"/>
    </source>
</evidence>
<dbReference type="AlphaFoldDB" id="A0AAJ0B8F9"/>
<feature type="compositionally biased region" description="Basic and acidic residues" evidence="8">
    <location>
        <begin position="314"/>
        <end position="324"/>
    </location>
</feature>
<evidence type="ECO:0000256" key="4">
    <source>
        <dbReference type="ARBA" id="ARBA00023204"/>
    </source>
</evidence>
<feature type="compositionally biased region" description="Basic and acidic residues" evidence="8">
    <location>
        <begin position="491"/>
        <end position="516"/>
    </location>
</feature>
<dbReference type="GO" id="GO:0032807">
    <property type="term" value="C:DNA ligase IV complex"/>
    <property type="evidence" value="ECO:0007669"/>
    <property type="project" value="TreeGrafter"/>
</dbReference>
<dbReference type="Proteomes" id="UP001239445">
    <property type="component" value="Unassembled WGS sequence"/>
</dbReference>
<accession>A0AAJ0B8F9</accession>
<dbReference type="GO" id="GO:0006303">
    <property type="term" value="P:double-strand break repair via nonhomologous end joining"/>
    <property type="evidence" value="ECO:0007669"/>
    <property type="project" value="TreeGrafter"/>
</dbReference>
<dbReference type="Pfam" id="PF21928">
    <property type="entry name" value="XLF_CC"/>
    <property type="match status" value="1"/>
</dbReference>
<dbReference type="PANTHER" id="PTHR32235:SF1">
    <property type="entry name" value="NON-HOMOLOGOUS END-JOINING FACTOR 1"/>
    <property type="match status" value="1"/>
</dbReference>
<name>A0AAJ0B8F9_9PEZI</name>
<protein>
    <recommendedName>
        <fullName evidence="7">Non-homologous end-joining factor 1</fullName>
    </recommendedName>
</protein>
<evidence type="ECO:0000259" key="9">
    <source>
        <dbReference type="Pfam" id="PF09302"/>
    </source>
</evidence>
<keyword evidence="4" id="KW-0234">DNA repair</keyword>
<evidence type="ECO:0000256" key="8">
    <source>
        <dbReference type="SAM" id="MobiDB-lite"/>
    </source>
</evidence>
<keyword evidence="2" id="KW-0227">DNA damage</keyword>
<proteinExistence type="inferred from homology"/>
<dbReference type="InterPro" id="IPR038051">
    <property type="entry name" value="XRCC4-like_N_sf"/>
</dbReference>
<feature type="compositionally biased region" description="Acidic residues" evidence="8">
    <location>
        <begin position="325"/>
        <end position="337"/>
    </location>
</feature>
<feature type="region of interest" description="Disordered" evidence="8">
    <location>
        <begin position="272"/>
        <end position="527"/>
    </location>
</feature>
<comment type="caution">
    <text evidence="11">The sequence shown here is derived from an EMBL/GenBank/DDBJ whole genome shotgun (WGS) entry which is preliminary data.</text>
</comment>
<evidence type="ECO:0000256" key="1">
    <source>
        <dbReference type="ARBA" id="ARBA00004123"/>
    </source>
</evidence>
<evidence type="ECO:0000313" key="11">
    <source>
        <dbReference type="EMBL" id="KAK1752689.1"/>
    </source>
</evidence>
<comment type="similarity">
    <text evidence="6">Belongs to the XRCC4-XLF family. XLF subfamily.</text>
</comment>
<evidence type="ECO:0000256" key="6">
    <source>
        <dbReference type="ARBA" id="ARBA00025747"/>
    </source>
</evidence>
<keyword evidence="5" id="KW-0539">Nucleus</keyword>
<evidence type="ECO:0000256" key="7">
    <source>
        <dbReference type="ARBA" id="ARBA00044529"/>
    </source>
</evidence>
<gene>
    <name evidence="11" type="ORF">QBC47DRAFT_61895</name>
</gene>
<feature type="compositionally biased region" description="Basic and acidic residues" evidence="8">
    <location>
        <begin position="423"/>
        <end position="436"/>
    </location>
</feature>
<reference evidence="11" key="1">
    <citation type="submission" date="2023-06" db="EMBL/GenBank/DDBJ databases">
        <title>Genome-scale phylogeny and comparative genomics of the fungal order Sordariales.</title>
        <authorList>
            <consortium name="Lawrence Berkeley National Laboratory"/>
            <person name="Hensen N."/>
            <person name="Bonometti L."/>
            <person name="Westerberg I."/>
            <person name="Brannstrom I.O."/>
            <person name="Guillou S."/>
            <person name="Cros-Aarteil S."/>
            <person name="Calhoun S."/>
            <person name="Haridas S."/>
            <person name="Kuo A."/>
            <person name="Mondo S."/>
            <person name="Pangilinan J."/>
            <person name="Riley R."/>
            <person name="Labutti K."/>
            <person name="Andreopoulos B."/>
            <person name="Lipzen A."/>
            <person name="Chen C."/>
            <person name="Yanf M."/>
            <person name="Daum C."/>
            <person name="Ng V."/>
            <person name="Clum A."/>
            <person name="Steindorff A."/>
            <person name="Ohm R."/>
            <person name="Martin F."/>
            <person name="Silar P."/>
            <person name="Natvig D."/>
            <person name="Lalanne C."/>
            <person name="Gautier V."/>
            <person name="Ament-Velasquez S.L."/>
            <person name="Kruys A."/>
            <person name="Hutchinson M.I."/>
            <person name="Powell A.J."/>
            <person name="Barry K."/>
            <person name="Miller A.N."/>
            <person name="Grigoriev I.V."/>
            <person name="Debuchy R."/>
            <person name="Gladieux P."/>
            <person name="Thoren M.H."/>
            <person name="Johannesson H."/>
        </authorList>
    </citation>
    <scope>NUCLEOTIDE SEQUENCE</scope>
    <source>
        <strain evidence="11">PSN4</strain>
    </source>
</reference>
<comment type="subcellular location">
    <subcellularLocation>
        <location evidence="1">Nucleus</location>
    </subcellularLocation>
</comment>
<dbReference type="GO" id="GO:0045027">
    <property type="term" value="F:DNA end binding"/>
    <property type="evidence" value="ECO:0007669"/>
    <property type="project" value="TreeGrafter"/>
</dbReference>